<organism evidence="1 2">
    <name type="scientific">Dioscorea alata</name>
    <name type="common">Purple yam</name>
    <dbReference type="NCBI Taxonomy" id="55571"/>
    <lineage>
        <taxon>Eukaryota</taxon>
        <taxon>Viridiplantae</taxon>
        <taxon>Streptophyta</taxon>
        <taxon>Embryophyta</taxon>
        <taxon>Tracheophyta</taxon>
        <taxon>Spermatophyta</taxon>
        <taxon>Magnoliopsida</taxon>
        <taxon>Liliopsida</taxon>
        <taxon>Dioscoreales</taxon>
        <taxon>Dioscoreaceae</taxon>
        <taxon>Dioscorea</taxon>
    </lineage>
</organism>
<dbReference type="Proteomes" id="UP000827976">
    <property type="component" value="Chromosome 3"/>
</dbReference>
<reference evidence="2" key="1">
    <citation type="journal article" date="2022" name="Nat. Commun.">
        <title>Chromosome evolution and the genetic basis of agronomically important traits in greater yam.</title>
        <authorList>
            <person name="Bredeson J.V."/>
            <person name="Lyons J.B."/>
            <person name="Oniyinde I.O."/>
            <person name="Okereke N.R."/>
            <person name="Kolade O."/>
            <person name="Nnabue I."/>
            <person name="Nwadili C.O."/>
            <person name="Hribova E."/>
            <person name="Parker M."/>
            <person name="Nwogha J."/>
            <person name="Shu S."/>
            <person name="Carlson J."/>
            <person name="Kariba R."/>
            <person name="Muthemba S."/>
            <person name="Knop K."/>
            <person name="Barton G.J."/>
            <person name="Sherwood A.V."/>
            <person name="Lopez-Montes A."/>
            <person name="Asiedu R."/>
            <person name="Jamnadass R."/>
            <person name="Muchugi A."/>
            <person name="Goodstein D."/>
            <person name="Egesi C.N."/>
            <person name="Featherston J."/>
            <person name="Asfaw A."/>
            <person name="Simpson G.G."/>
            <person name="Dolezel J."/>
            <person name="Hendre P.S."/>
            <person name="Van Deynze A."/>
            <person name="Kumar P.L."/>
            <person name="Obidiegwu J.E."/>
            <person name="Bhattacharjee R."/>
            <person name="Rokhsar D.S."/>
        </authorList>
    </citation>
    <scope>NUCLEOTIDE SEQUENCE [LARGE SCALE GENOMIC DNA]</scope>
    <source>
        <strain evidence="2">cv. TDa95/00328</strain>
    </source>
</reference>
<keyword evidence="2" id="KW-1185">Reference proteome</keyword>
<evidence type="ECO:0000313" key="1">
    <source>
        <dbReference type="EMBL" id="KAH7688651.1"/>
    </source>
</evidence>
<name>A0ACB7WKW9_DIOAL</name>
<protein>
    <submittedName>
        <fullName evidence="1">Uncharacterized protein</fullName>
    </submittedName>
</protein>
<proteinExistence type="predicted"/>
<evidence type="ECO:0000313" key="2">
    <source>
        <dbReference type="Proteomes" id="UP000827976"/>
    </source>
</evidence>
<gene>
    <name evidence="1" type="ORF">IHE45_03G045200</name>
</gene>
<comment type="caution">
    <text evidence="1">The sequence shown here is derived from an EMBL/GenBank/DDBJ whole genome shotgun (WGS) entry which is preliminary data.</text>
</comment>
<sequence length="66" mass="7062">MISGRKDGPLMKSTSTPLSRGSRIAIAVAVGVLLGCICAFLYPDGLFREATSRIKSSQVIFLLFNS</sequence>
<accession>A0ACB7WKW9</accession>
<dbReference type="EMBL" id="CM037013">
    <property type="protein sequence ID" value="KAH7688651.1"/>
    <property type="molecule type" value="Genomic_DNA"/>
</dbReference>